<protein>
    <submittedName>
        <fullName evidence="1">Uncharacterized protein</fullName>
    </submittedName>
</protein>
<comment type="caution">
    <text evidence="1">The sequence shown here is derived from an EMBL/GenBank/DDBJ whole genome shotgun (WGS) entry which is preliminary data.</text>
</comment>
<dbReference type="EMBL" id="PQFF01000096">
    <property type="protein sequence ID" value="RHZ82749.1"/>
    <property type="molecule type" value="Genomic_DNA"/>
</dbReference>
<name>A0A397J375_9GLOM</name>
<sequence>MSSFNIATDKAFDIHPGLRILKSHMAICFSCWKLIKINDVNPKKSFHFIRHVDRLEPKNLIQDYQNYKNRSKLLATQA</sequence>
<dbReference type="AlphaFoldDB" id="A0A397J375"/>
<evidence type="ECO:0000313" key="2">
    <source>
        <dbReference type="Proteomes" id="UP000266861"/>
    </source>
</evidence>
<dbReference type="Proteomes" id="UP000266861">
    <property type="component" value="Unassembled WGS sequence"/>
</dbReference>
<gene>
    <name evidence="1" type="ORF">Glove_103g205</name>
</gene>
<dbReference type="OrthoDB" id="2427881at2759"/>
<reference evidence="1 2" key="1">
    <citation type="submission" date="2018-08" db="EMBL/GenBank/DDBJ databases">
        <title>Genome and evolution of the arbuscular mycorrhizal fungus Diversispora epigaea (formerly Glomus versiforme) and its bacterial endosymbionts.</title>
        <authorList>
            <person name="Sun X."/>
            <person name="Fei Z."/>
            <person name="Harrison M."/>
        </authorList>
    </citation>
    <scope>NUCLEOTIDE SEQUENCE [LARGE SCALE GENOMIC DNA]</scope>
    <source>
        <strain evidence="1 2">IT104</strain>
    </source>
</reference>
<keyword evidence="2" id="KW-1185">Reference proteome</keyword>
<evidence type="ECO:0000313" key="1">
    <source>
        <dbReference type="EMBL" id="RHZ82749.1"/>
    </source>
</evidence>
<organism evidence="1 2">
    <name type="scientific">Diversispora epigaea</name>
    <dbReference type="NCBI Taxonomy" id="1348612"/>
    <lineage>
        <taxon>Eukaryota</taxon>
        <taxon>Fungi</taxon>
        <taxon>Fungi incertae sedis</taxon>
        <taxon>Mucoromycota</taxon>
        <taxon>Glomeromycotina</taxon>
        <taxon>Glomeromycetes</taxon>
        <taxon>Diversisporales</taxon>
        <taxon>Diversisporaceae</taxon>
        <taxon>Diversispora</taxon>
    </lineage>
</organism>
<proteinExistence type="predicted"/>
<accession>A0A397J375</accession>